<organism evidence="2 3">
    <name type="scientific">Nostocoides vanveenii</name>
    <dbReference type="NCBI Taxonomy" id="330835"/>
    <lineage>
        <taxon>Bacteria</taxon>
        <taxon>Bacillati</taxon>
        <taxon>Actinomycetota</taxon>
        <taxon>Actinomycetes</taxon>
        <taxon>Micrococcales</taxon>
        <taxon>Intrasporangiaceae</taxon>
        <taxon>Nostocoides</taxon>
    </lineage>
</organism>
<comment type="caution">
    <text evidence="2">The sequence shown here is derived from an EMBL/GenBank/DDBJ whole genome shotgun (WGS) entry which is preliminary data.</text>
</comment>
<dbReference type="SUPFAM" id="SSF47598">
    <property type="entry name" value="Ribbon-helix-helix"/>
    <property type="match status" value="1"/>
</dbReference>
<proteinExistence type="predicted"/>
<evidence type="ECO:0000259" key="1">
    <source>
        <dbReference type="Pfam" id="PF01402"/>
    </source>
</evidence>
<protein>
    <recommendedName>
        <fullName evidence="1">Ribbon-helix-helix protein CopG domain-containing protein</fullName>
    </recommendedName>
</protein>
<evidence type="ECO:0000313" key="2">
    <source>
        <dbReference type="EMBL" id="GAA1748592.1"/>
    </source>
</evidence>
<dbReference type="NCBIfam" id="NF041551">
    <property type="entry name" value="YlcI_YnfO_N"/>
    <property type="match status" value="1"/>
</dbReference>
<dbReference type="EMBL" id="BAAAPN010000017">
    <property type="protein sequence ID" value="GAA1748592.1"/>
    <property type="molecule type" value="Genomic_DNA"/>
</dbReference>
<reference evidence="2 3" key="1">
    <citation type="journal article" date="2019" name="Int. J. Syst. Evol. Microbiol.">
        <title>The Global Catalogue of Microorganisms (GCM) 10K type strain sequencing project: providing services to taxonomists for standard genome sequencing and annotation.</title>
        <authorList>
            <consortium name="The Broad Institute Genomics Platform"/>
            <consortium name="The Broad Institute Genome Sequencing Center for Infectious Disease"/>
            <person name="Wu L."/>
            <person name="Ma J."/>
        </authorList>
    </citation>
    <scope>NUCLEOTIDE SEQUENCE [LARGE SCALE GENOMIC DNA]</scope>
    <source>
        <strain evidence="2 3">JCM 15591</strain>
    </source>
</reference>
<dbReference type="Pfam" id="PF01402">
    <property type="entry name" value="RHH_1"/>
    <property type="match status" value="1"/>
</dbReference>
<accession>A0ABN2K597</accession>
<dbReference type="Gene3D" id="1.10.1220.10">
    <property type="entry name" value="Met repressor-like"/>
    <property type="match status" value="1"/>
</dbReference>
<name>A0ABN2K597_9MICO</name>
<dbReference type="InterPro" id="IPR010985">
    <property type="entry name" value="Ribbon_hlx_hlx"/>
</dbReference>
<gene>
    <name evidence="2" type="ORF">GCM10009810_06390</name>
</gene>
<evidence type="ECO:0000313" key="3">
    <source>
        <dbReference type="Proteomes" id="UP001501475"/>
    </source>
</evidence>
<dbReference type="Proteomes" id="UP001501475">
    <property type="component" value="Unassembled WGS sequence"/>
</dbReference>
<sequence>MSIQITVRLDEQLVAGVDALVKSGRAKSRAQVVESALERELRRSLYAEEATVLRRSASDADLDALADWMVGKYPQVD</sequence>
<dbReference type="InterPro" id="IPR013321">
    <property type="entry name" value="Arc_rbn_hlx_hlx"/>
</dbReference>
<feature type="domain" description="Ribbon-helix-helix protein CopG" evidence="1">
    <location>
        <begin position="4"/>
        <end position="43"/>
    </location>
</feature>
<dbReference type="InterPro" id="IPR002145">
    <property type="entry name" value="CopG"/>
</dbReference>
<dbReference type="CDD" id="cd22231">
    <property type="entry name" value="RHH_NikR_HicB-like"/>
    <property type="match status" value="1"/>
</dbReference>
<dbReference type="RefSeq" id="WP_344062011.1">
    <property type="nucleotide sequence ID" value="NZ_BAAAPN010000017.1"/>
</dbReference>
<keyword evidence="3" id="KW-1185">Reference proteome</keyword>